<accession>A0A816F5V1</accession>
<dbReference type="Proteomes" id="UP000663855">
    <property type="component" value="Unassembled WGS sequence"/>
</dbReference>
<dbReference type="EMBL" id="CAJNOV010000501">
    <property type="protein sequence ID" value="CAF1025342.1"/>
    <property type="molecule type" value="Genomic_DNA"/>
</dbReference>
<organism evidence="2 3">
    <name type="scientific">Rotaria magnacalcarata</name>
    <dbReference type="NCBI Taxonomy" id="392030"/>
    <lineage>
        <taxon>Eukaryota</taxon>
        <taxon>Metazoa</taxon>
        <taxon>Spiralia</taxon>
        <taxon>Gnathifera</taxon>
        <taxon>Rotifera</taxon>
        <taxon>Eurotatoria</taxon>
        <taxon>Bdelloidea</taxon>
        <taxon>Philodinida</taxon>
        <taxon>Philodinidae</taxon>
        <taxon>Rotaria</taxon>
    </lineage>
</organism>
<evidence type="ECO:0000313" key="1">
    <source>
        <dbReference type="EMBL" id="CAF1025342.1"/>
    </source>
</evidence>
<sequence>IDACRREIGQLTTKINELAQLYMANHPGE</sequence>
<gene>
    <name evidence="1" type="ORF">CJN711_LOCUS3525</name>
    <name evidence="2" type="ORF">KQP761_LOCUS31160</name>
</gene>
<dbReference type="Proteomes" id="UP000663834">
    <property type="component" value="Unassembled WGS sequence"/>
</dbReference>
<dbReference type="AlphaFoldDB" id="A0A816F5V1"/>
<evidence type="ECO:0000313" key="3">
    <source>
        <dbReference type="Proteomes" id="UP000663834"/>
    </source>
</evidence>
<dbReference type="EMBL" id="CAJNOW010017374">
    <property type="protein sequence ID" value="CAF1656908.1"/>
    <property type="molecule type" value="Genomic_DNA"/>
</dbReference>
<name>A0A816F5V1_9BILA</name>
<protein>
    <submittedName>
        <fullName evidence="2">Uncharacterized protein</fullName>
    </submittedName>
</protein>
<reference evidence="2" key="1">
    <citation type="submission" date="2021-02" db="EMBL/GenBank/DDBJ databases">
        <authorList>
            <person name="Nowell W R."/>
        </authorList>
    </citation>
    <scope>NUCLEOTIDE SEQUENCE</scope>
</reference>
<proteinExistence type="predicted"/>
<comment type="caution">
    <text evidence="2">The sequence shown here is derived from an EMBL/GenBank/DDBJ whole genome shotgun (WGS) entry which is preliminary data.</text>
</comment>
<evidence type="ECO:0000313" key="2">
    <source>
        <dbReference type="EMBL" id="CAF1656908.1"/>
    </source>
</evidence>
<feature type="non-terminal residue" evidence="2">
    <location>
        <position position="1"/>
    </location>
</feature>